<dbReference type="Proteomes" id="UP001497497">
    <property type="component" value="Unassembled WGS sequence"/>
</dbReference>
<gene>
    <name evidence="1" type="ORF">GSLYS_00009984001</name>
</gene>
<feature type="non-terminal residue" evidence="1">
    <location>
        <position position="1"/>
    </location>
</feature>
<sequence>GSGKTIEYHGQAGVLIDQNGKAHQNDLWMSRDANLINIKLECVKLGQRVRVVIFLKGLECLSEEVDGWHMKLDLNSEKPGTYIIHTPGIKEAWQLQDNKFNVGSILEVAEDGNTSHPAVILEKSDQGYLKLEINGQQRQYVFTSPQLMPVGTTQALG</sequence>
<accession>A0AAV2HT35</accession>
<reference evidence="1 2" key="1">
    <citation type="submission" date="2024-04" db="EMBL/GenBank/DDBJ databases">
        <authorList>
            <consortium name="Genoscope - CEA"/>
            <person name="William W."/>
        </authorList>
    </citation>
    <scope>NUCLEOTIDE SEQUENCE [LARGE SCALE GENOMIC DNA]</scope>
</reference>
<name>A0AAV2HT35_LYMST</name>
<organism evidence="1 2">
    <name type="scientific">Lymnaea stagnalis</name>
    <name type="common">Great pond snail</name>
    <name type="synonym">Helix stagnalis</name>
    <dbReference type="NCBI Taxonomy" id="6523"/>
    <lineage>
        <taxon>Eukaryota</taxon>
        <taxon>Metazoa</taxon>
        <taxon>Spiralia</taxon>
        <taxon>Lophotrochozoa</taxon>
        <taxon>Mollusca</taxon>
        <taxon>Gastropoda</taxon>
        <taxon>Heterobranchia</taxon>
        <taxon>Euthyneura</taxon>
        <taxon>Panpulmonata</taxon>
        <taxon>Hygrophila</taxon>
        <taxon>Lymnaeoidea</taxon>
        <taxon>Lymnaeidae</taxon>
        <taxon>Lymnaea</taxon>
    </lineage>
</organism>
<feature type="non-terminal residue" evidence="1">
    <location>
        <position position="157"/>
    </location>
</feature>
<protein>
    <submittedName>
        <fullName evidence="1">Uncharacterized protein</fullName>
    </submittedName>
</protein>
<evidence type="ECO:0000313" key="2">
    <source>
        <dbReference type="Proteomes" id="UP001497497"/>
    </source>
</evidence>
<dbReference type="AlphaFoldDB" id="A0AAV2HT35"/>
<evidence type="ECO:0000313" key="1">
    <source>
        <dbReference type="EMBL" id="CAL1536071.1"/>
    </source>
</evidence>
<proteinExistence type="predicted"/>
<keyword evidence="2" id="KW-1185">Reference proteome</keyword>
<dbReference type="EMBL" id="CAXITT010000220">
    <property type="protein sequence ID" value="CAL1536071.1"/>
    <property type="molecule type" value="Genomic_DNA"/>
</dbReference>
<comment type="caution">
    <text evidence="1">The sequence shown here is derived from an EMBL/GenBank/DDBJ whole genome shotgun (WGS) entry which is preliminary data.</text>
</comment>